<gene>
    <name evidence="2" type="ORF">CONLIGDRAFT_143140</name>
</gene>
<proteinExistence type="predicted"/>
<sequence>MVCRITLLISIFIAWNWVVRMVAVTVPEYPRPLSSCFSASGCLRFMPSSLVSSVLDFHHLLRVSKAIAFQRMRLPG</sequence>
<evidence type="ECO:0008006" key="4">
    <source>
        <dbReference type="Google" id="ProtNLM"/>
    </source>
</evidence>
<dbReference type="AlphaFoldDB" id="A0A1J7IZU3"/>
<keyword evidence="1" id="KW-0732">Signal</keyword>
<feature type="chain" id="PRO_5012001097" description="Secreted protein" evidence="1">
    <location>
        <begin position="24"/>
        <end position="76"/>
    </location>
</feature>
<dbReference type="Proteomes" id="UP000182658">
    <property type="component" value="Unassembled WGS sequence"/>
</dbReference>
<feature type="signal peptide" evidence="1">
    <location>
        <begin position="1"/>
        <end position="23"/>
    </location>
</feature>
<evidence type="ECO:0000313" key="2">
    <source>
        <dbReference type="EMBL" id="OIW23136.1"/>
    </source>
</evidence>
<name>A0A1J7IZU3_9PEZI</name>
<dbReference type="EMBL" id="KV875108">
    <property type="protein sequence ID" value="OIW23136.1"/>
    <property type="molecule type" value="Genomic_DNA"/>
</dbReference>
<evidence type="ECO:0000313" key="3">
    <source>
        <dbReference type="Proteomes" id="UP000182658"/>
    </source>
</evidence>
<reference evidence="2 3" key="1">
    <citation type="submission" date="2016-10" db="EMBL/GenBank/DDBJ databases">
        <title>Draft genome sequence of Coniochaeta ligniaria NRRL30616, a lignocellulolytic fungus for bioabatement of inhibitors in plant biomass hydrolysates.</title>
        <authorList>
            <consortium name="DOE Joint Genome Institute"/>
            <person name="Jimenez D.J."/>
            <person name="Hector R.E."/>
            <person name="Riley R."/>
            <person name="Sun H."/>
            <person name="Grigoriev I.V."/>
            <person name="Van Elsas J.D."/>
            <person name="Nichols N.N."/>
        </authorList>
    </citation>
    <scope>NUCLEOTIDE SEQUENCE [LARGE SCALE GENOMIC DNA]</scope>
    <source>
        <strain evidence="2 3">NRRL 30616</strain>
    </source>
</reference>
<keyword evidence="3" id="KW-1185">Reference proteome</keyword>
<protein>
    <recommendedName>
        <fullName evidence="4">Secreted protein</fullName>
    </recommendedName>
</protein>
<accession>A0A1J7IZU3</accession>
<dbReference type="InParanoid" id="A0A1J7IZU3"/>
<evidence type="ECO:0000256" key="1">
    <source>
        <dbReference type="SAM" id="SignalP"/>
    </source>
</evidence>
<organism evidence="2 3">
    <name type="scientific">Coniochaeta ligniaria NRRL 30616</name>
    <dbReference type="NCBI Taxonomy" id="1408157"/>
    <lineage>
        <taxon>Eukaryota</taxon>
        <taxon>Fungi</taxon>
        <taxon>Dikarya</taxon>
        <taxon>Ascomycota</taxon>
        <taxon>Pezizomycotina</taxon>
        <taxon>Sordariomycetes</taxon>
        <taxon>Sordariomycetidae</taxon>
        <taxon>Coniochaetales</taxon>
        <taxon>Coniochaetaceae</taxon>
        <taxon>Coniochaeta</taxon>
    </lineage>
</organism>